<evidence type="ECO:0000256" key="1">
    <source>
        <dbReference type="ARBA" id="ARBA00004370"/>
    </source>
</evidence>
<protein>
    <submittedName>
        <fullName evidence="10">RTX toxin GtxA</fullName>
    </submittedName>
</protein>
<dbReference type="Pfam" id="PF02382">
    <property type="entry name" value="RTX"/>
    <property type="match status" value="1"/>
</dbReference>
<feature type="domain" description="RTX pore-forming" evidence="9">
    <location>
        <begin position="1218"/>
        <end position="1520"/>
    </location>
</feature>
<comment type="similarity">
    <text evidence="2">Belongs to the RTX prokaryotic toxin (TC 1.C.11) family.</text>
</comment>
<evidence type="ECO:0000256" key="7">
    <source>
        <dbReference type="ARBA" id="ARBA00023026"/>
    </source>
</evidence>
<dbReference type="GO" id="GO:0031640">
    <property type="term" value="P:killing of cells of another organism"/>
    <property type="evidence" value="ECO:0007669"/>
    <property type="project" value="UniProtKB-KW"/>
</dbReference>
<accession>A0A0A2XML5</accession>
<evidence type="ECO:0000256" key="5">
    <source>
        <dbReference type="ARBA" id="ARBA00022837"/>
    </source>
</evidence>
<keyword evidence="5" id="KW-0106">Calcium</keyword>
<dbReference type="GO" id="GO:0016020">
    <property type="term" value="C:membrane"/>
    <property type="evidence" value="ECO:0007669"/>
    <property type="project" value="UniProtKB-SubCell"/>
</dbReference>
<dbReference type="EMBL" id="JPXS01000025">
    <property type="protein sequence ID" value="KGQ32177.1"/>
    <property type="molecule type" value="Genomic_DNA"/>
</dbReference>
<evidence type="ECO:0000256" key="4">
    <source>
        <dbReference type="ARBA" id="ARBA00022737"/>
    </source>
</evidence>
<dbReference type="Gene3D" id="2.150.10.10">
    <property type="entry name" value="Serralysin-like metalloprotease, C-terminal"/>
    <property type="match status" value="2"/>
</dbReference>
<keyword evidence="8" id="KW-0472">Membrane</keyword>
<evidence type="ECO:0000259" key="9">
    <source>
        <dbReference type="Pfam" id="PF02382"/>
    </source>
</evidence>
<evidence type="ECO:0000256" key="3">
    <source>
        <dbReference type="ARBA" id="ARBA00022656"/>
    </source>
</evidence>
<dbReference type="PROSITE" id="PS00330">
    <property type="entry name" value="HEMOLYSIN_CALCIUM"/>
    <property type="match status" value="2"/>
</dbReference>
<dbReference type="GO" id="GO:0005509">
    <property type="term" value="F:calcium ion binding"/>
    <property type="evidence" value="ECO:0007669"/>
    <property type="project" value="InterPro"/>
</dbReference>
<dbReference type="SUPFAM" id="SSF51120">
    <property type="entry name" value="beta-Roll"/>
    <property type="match status" value="2"/>
</dbReference>
<evidence type="ECO:0000256" key="2">
    <source>
        <dbReference type="ARBA" id="ARBA00005918"/>
    </source>
</evidence>
<dbReference type="Pfam" id="PF00353">
    <property type="entry name" value="HemolysinCabind"/>
    <property type="match status" value="3"/>
</dbReference>
<evidence type="ECO:0000256" key="6">
    <source>
        <dbReference type="ARBA" id="ARBA00022852"/>
    </source>
</evidence>
<evidence type="ECO:0000313" key="10">
    <source>
        <dbReference type="EMBL" id="KGQ32177.1"/>
    </source>
</evidence>
<comment type="caution">
    <text evidence="10">The sequence shown here is derived from an EMBL/GenBank/DDBJ whole genome shotgun (WGS) entry which is preliminary data.</text>
</comment>
<dbReference type="InterPro" id="IPR001343">
    <property type="entry name" value="Hemolysn_Ca-bd"/>
</dbReference>
<keyword evidence="6" id="KW-0204">Cytolysis</keyword>
<name>A0A0A2XML5_9PAST</name>
<evidence type="ECO:0000256" key="8">
    <source>
        <dbReference type="ARBA" id="ARBA00023136"/>
    </source>
</evidence>
<dbReference type="PRINTS" id="PR01488">
    <property type="entry name" value="RTXTOXINA"/>
</dbReference>
<dbReference type="InterPro" id="IPR018511">
    <property type="entry name" value="Hemolysin-typ_Ca-bd_CS"/>
</dbReference>
<comment type="subcellular location">
    <subcellularLocation>
        <location evidence="1">Membrane</location>
    </subcellularLocation>
</comment>
<dbReference type="InterPro" id="IPR003995">
    <property type="entry name" value="RTX_toxin_determinant-A"/>
</dbReference>
<dbReference type="RefSeq" id="WP_039083961.1">
    <property type="nucleotide sequence ID" value="NZ_JPXS01000025.1"/>
</dbReference>
<keyword evidence="7" id="KW-0843">Virulence</keyword>
<gene>
    <name evidence="10" type="ORF">JP32_05585</name>
</gene>
<dbReference type="InterPro" id="IPR018504">
    <property type="entry name" value="RTX_pore_form"/>
</dbReference>
<evidence type="ECO:0000313" key="11">
    <source>
        <dbReference type="Proteomes" id="UP000030526"/>
    </source>
</evidence>
<reference evidence="10 11" key="1">
    <citation type="submission" date="2014-08" db="EMBL/GenBank/DDBJ databases">
        <title>Chaperone-usher fimbriae in a diverse selection of Gallibacterium genomes.</title>
        <authorList>
            <person name="Kudirkiene E."/>
            <person name="Bager R.J."/>
            <person name="Johnson T.J."/>
            <person name="Bojesen A.M."/>
        </authorList>
    </citation>
    <scope>NUCLEOTIDE SEQUENCE [LARGE SCALE GENOMIC DNA]</scope>
    <source>
        <strain evidence="10 11">20558/3kl.</strain>
    </source>
</reference>
<dbReference type="PRINTS" id="PR00313">
    <property type="entry name" value="CABNDNGRPT"/>
</dbReference>
<sequence>MFDSGVETVKETVLSLKEKITGIDFNSIKDKVISLKNTVSTIDFNLVKEDISSLKSNALSIAASDFKNKPVLFKDSLDLLTDATNTLRKITNQMSSISEISNKSLDLLDSLFEAAKDIVNIAYSKGGVEITKSATELAAKAALIVDKSIILANKDNTISEAVYHSINNSLQNIQKTAINIATHSHNEDKAEIAKASFELLSQVSDVISNALKNSGDIGIESQLLADINQFSHSILNTAKTVTDIATIDINDKTAIAKSSVSLIANVNDVISDILVMTDKDTELLNAIHNVTAKNLQNIEESAVNLANADVLSQEGKVSIAINSLTLISQTNKIVAQVLNEANLSTSKNQFVGELTDVLLNTAKSITLLATGNNSTPLGKEQLAVASTNLIGNVNDLIQSITTFNGKEDIGNALHSAVDEQLSQIKQLAIALSNSDLDSSQGKTAIAITSFGLIAQANNIINQFLDNMSLSTTVSKSVHSLTNSVLDAAKILTNVAQVDVNNDQGKEVIANSSLALSKTANDIVATVLKTTSISTQHIDIIHNAVNKTLTEMKDSAVAIALATSENNSAEIATHSLSLLSDASNMLKDIMQGVSPNNVIAPKTLALFNSLFATAQNIVQLADAKSAENIAKASVDLVQSATIILNNVLTLANVDSSLSKAFHQSFSASVSQIKEVAAQLATASSAADKAEIAKLSFDFISQVSDLATNTLTTAKTGLDTTLLNNVNSLSHSVLDAAKSVTNIIVSDNPANTASLSVSLVNNANEIVSNILTLSGKQNTLSTAVHDVTAKHLAPIEKIAINLANADNSSSDGKVAIALNSLTLIAQSNHLIEEVLKEAKLDNAKSAFAHNLTDLVLDTAKTITALASADTSKVDGKQQIASASTHLVGQINEIVKSITTITNSETKVGNAAYQALKTHLEQVETIAVKLAAANASTAEGRTEIAIESFNLIAKTNGIMTDFLNQIGIKEELTKPIHGLSNSILDTAKTLTNVVQIDPTTDKGKLSIADSSFELAKSANQIVSYIMDLSGSSSELSHNIANTAHQILSISQDRLLSIGNSISALANADKLTKEGVKIIVDSSFAITSDVNGFITDVVKTVGKDGNPKVGSALSLSNSIIDMGHSIANLIQSDVNTSSGKAAIAEGSIKLIGNINGLVSDVLSLSNASTAVSEAISSSAGGILTNLSSLIGSSIKLHNWSNMTQADQIAVGFDIGLKAVSTIATGVGTTAQSIAKIIGTTTILPQIGAAVSGIALAASPLEIKGLVDEHKYVKQIGSLASETKTYGYQGDELLASLLNEKFALNTAYAATDIALNLATTAISVAATASVIGAPIAAIAGVVRGAIGGIMSAIKQPALEHIAKRYVDQIEKYGDIQKYFDQNTEATLNKFYANQEVIQSFKQLHKLYNVDNIITLDGVSSSNSAIELAAITKLVEQMNKANNYAQLIRNGEIDKALSAQYLSMDAKTGVLEITAPGNSLIKFNSPLFAPGVEEARRKAVGKNNFYTDLIINGPNEHTINDGAGNNIFISNDKYASVLYDENGKLLKHINLNINAGDGNDTYIADNGHSLFNGGNGTDSVSYNNEHIHGIVVHGRDAGTYSVTKHIADAEVTVENIKVKNHQYGKRQERVEYRELHIETKSYDASDMLYNVEVISASDYDDVMYGSKGNDYFLAQNGNDLVYGKEGDDIIFGGAGDDKLYGETGNDTLNGGLGKDLIYGGEGNDTIIQDDALSSDTIFGDEGIDTLDLRYLVINDEGLGVVADLQFEKLYKGTIFDHIYDIENIIGTSGNDNLIGNHKDNILIGNDGDDILEGYSGNDVLAGGSGINKLYGGQGADIYLLSTNATNYIFDLTKNNLAKLENSEDLNLQFTKDSDDNVTLSFNKDGNTIGKTIIEKASQFGTFSIGDGYYLDLNDGKFKYILSGESANADLAQNTLHFNKGEELQVHAAAKDNQIILDHEHQHYINIYSNTQTNIKGFEVGKDKLQLSLLSNNLSSDTTLRFSGYDVEGGDVNITSGNTYITLSGVGHTDYASKTFNELVTMYLV</sequence>
<organism evidence="10 11">
    <name type="scientific">Gallibacterium anatis</name>
    <dbReference type="NCBI Taxonomy" id="750"/>
    <lineage>
        <taxon>Bacteria</taxon>
        <taxon>Pseudomonadati</taxon>
        <taxon>Pseudomonadota</taxon>
        <taxon>Gammaproteobacteria</taxon>
        <taxon>Pasteurellales</taxon>
        <taxon>Pasteurellaceae</taxon>
        <taxon>Gallibacterium</taxon>
    </lineage>
</organism>
<dbReference type="GO" id="GO:0015267">
    <property type="term" value="F:channel activity"/>
    <property type="evidence" value="ECO:0007669"/>
    <property type="project" value="InterPro"/>
</dbReference>
<dbReference type="Proteomes" id="UP000030526">
    <property type="component" value="Unassembled WGS sequence"/>
</dbReference>
<dbReference type="InterPro" id="IPR011049">
    <property type="entry name" value="Serralysin-like_metalloprot_C"/>
</dbReference>
<keyword evidence="4" id="KW-0677">Repeat</keyword>
<proteinExistence type="inferred from homology"/>
<dbReference type="GO" id="GO:0090729">
    <property type="term" value="F:toxin activity"/>
    <property type="evidence" value="ECO:0007669"/>
    <property type="project" value="UniProtKB-KW"/>
</dbReference>
<dbReference type="GO" id="GO:0005576">
    <property type="term" value="C:extracellular region"/>
    <property type="evidence" value="ECO:0007669"/>
    <property type="project" value="InterPro"/>
</dbReference>
<keyword evidence="3" id="KW-0800">Toxin</keyword>